<organism evidence="2 3">
    <name type="scientific">Mycetocola manganoxydans</name>
    <dbReference type="NCBI Taxonomy" id="699879"/>
    <lineage>
        <taxon>Bacteria</taxon>
        <taxon>Bacillati</taxon>
        <taxon>Actinomycetota</taxon>
        <taxon>Actinomycetes</taxon>
        <taxon>Micrococcales</taxon>
        <taxon>Microbacteriaceae</taxon>
        <taxon>Mycetocola</taxon>
    </lineage>
</organism>
<comment type="caution">
    <text evidence="2">The sequence shown here is derived from an EMBL/GenBank/DDBJ whole genome shotgun (WGS) entry which is preliminary data.</text>
</comment>
<evidence type="ECO:0000313" key="3">
    <source>
        <dbReference type="Proteomes" id="UP000270299"/>
    </source>
</evidence>
<feature type="domain" description="Winged helix DNA-binding" evidence="1">
    <location>
        <begin position="15"/>
        <end position="93"/>
    </location>
</feature>
<protein>
    <submittedName>
        <fullName evidence="2">Transcriptional regulator</fullName>
    </submittedName>
</protein>
<dbReference type="EMBL" id="RCUV01000001">
    <property type="protein sequence ID" value="RLP73727.1"/>
    <property type="molecule type" value="Genomic_DNA"/>
</dbReference>
<dbReference type="PANTHER" id="PTHR37318:SF1">
    <property type="entry name" value="BSL7504 PROTEIN"/>
    <property type="match status" value="1"/>
</dbReference>
<dbReference type="PANTHER" id="PTHR37318">
    <property type="entry name" value="BSL7504 PROTEIN"/>
    <property type="match status" value="1"/>
</dbReference>
<sequence length="101" mass="11278">MNPFDLDETIHQRTRLGIMTVLYEAGEADFAFLKSTLDLTDGNLGRHIEVLAAAGYVATRRGYDGRRARTWVSLTPQGTSALRIEVDMLRDIVGRVQPSQN</sequence>
<dbReference type="InterPro" id="IPR036388">
    <property type="entry name" value="WH-like_DNA-bd_sf"/>
</dbReference>
<accession>A0A3L7A0T2</accession>
<dbReference type="OrthoDB" id="4952043at2"/>
<dbReference type="AlphaFoldDB" id="A0A3L7A0T2"/>
<dbReference type="InterPro" id="IPR027395">
    <property type="entry name" value="WH_DNA-bd_dom"/>
</dbReference>
<name>A0A3L7A0T2_9MICO</name>
<evidence type="ECO:0000313" key="2">
    <source>
        <dbReference type="EMBL" id="RLP73727.1"/>
    </source>
</evidence>
<proteinExistence type="predicted"/>
<keyword evidence="3" id="KW-1185">Reference proteome</keyword>
<dbReference type="InterPro" id="IPR036390">
    <property type="entry name" value="WH_DNA-bd_sf"/>
</dbReference>
<gene>
    <name evidence="2" type="ORF">D9V29_00015</name>
</gene>
<reference evidence="2 3" key="1">
    <citation type="submission" date="2018-10" db="EMBL/GenBank/DDBJ databases">
        <authorList>
            <person name="Li J."/>
        </authorList>
    </citation>
    <scope>NUCLEOTIDE SEQUENCE [LARGE SCALE GENOMIC DNA]</scope>
    <source>
        <strain evidence="2 3">CCTCC AB209002</strain>
    </source>
</reference>
<evidence type="ECO:0000259" key="1">
    <source>
        <dbReference type="Pfam" id="PF13601"/>
    </source>
</evidence>
<dbReference type="Pfam" id="PF13601">
    <property type="entry name" value="HTH_34"/>
    <property type="match status" value="1"/>
</dbReference>
<dbReference type="SUPFAM" id="SSF46785">
    <property type="entry name" value="Winged helix' DNA-binding domain"/>
    <property type="match status" value="1"/>
</dbReference>
<dbReference type="Gene3D" id="1.10.10.10">
    <property type="entry name" value="Winged helix-like DNA-binding domain superfamily/Winged helix DNA-binding domain"/>
    <property type="match status" value="1"/>
</dbReference>
<dbReference type="RefSeq" id="WP_121671277.1">
    <property type="nucleotide sequence ID" value="NZ_RCUV01000001.1"/>
</dbReference>
<dbReference type="Proteomes" id="UP000270299">
    <property type="component" value="Unassembled WGS sequence"/>
</dbReference>